<sequence length="147" mass="16275">MAFTSAPTGDLPDLHLLRLTLTDDRGQTLSRNTYWRCRTPEALRALNQVQQAKLPASLTRVSRDGDRRTATATVHNRGSMVAAMVRLPLLQEDGARVLPTLYDDNYLWLLPGETHTVTLSWPASALPSGRPKLRAEGYNTPPVTVRG</sequence>
<feature type="domain" description="Exo-beta-D-glucosaminidase Ig-fold" evidence="1">
    <location>
        <begin position="32"/>
        <end position="140"/>
    </location>
</feature>
<dbReference type="InterPro" id="IPR036156">
    <property type="entry name" value="Beta-gal/glucu_dom_sf"/>
</dbReference>
<dbReference type="EMBL" id="AP019620">
    <property type="protein sequence ID" value="BBJ47002.1"/>
    <property type="molecule type" value="Genomic_DNA"/>
</dbReference>
<organism evidence="2 3">
    <name type="scientific">Streptomyces antimycoticus</name>
    <dbReference type="NCBI Taxonomy" id="68175"/>
    <lineage>
        <taxon>Bacteria</taxon>
        <taxon>Bacillati</taxon>
        <taxon>Actinomycetota</taxon>
        <taxon>Actinomycetes</taxon>
        <taxon>Kitasatosporales</taxon>
        <taxon>Streptomycetaceae</taxon>
        <taxon>Streptomyces</taxon>
        <taxon>Streptomyces violaceusniger group</taxon>
    </lineage>
</organism>
<evidence type="ECO:0000313" key="2">
    <source>
        <dbReference type="EMBL" id="BBJ47002.1"/>
    </source>
</evidence>
<dbReference type="PANTHER" id="PTHR43536:SF1">
    <property type="entry name" value="MANNOSYLGLYCOPROTEIN ENDO-BETA-MANNOSIDASE"/>
    <property type="match status" value="1"/>
</dbReference>
<dbReference type="Gene3D" id="2.60.40.10">
    <property type="entry name" value="Immunoglobulins"/>
    <property type="match status" value="1"/>
</dbReference>
<proteinExistence type="predicted"/>
<reference evidence="2 3" key="1">
    <citation type="journal article" date="2020" name="Int. J. Syst. Evol. Microbiol.">
        <title>Reclassification of Streptomyces castelarensis and Streptomyces sporoclivatus as later heterotypic synonyms of Streptomyces antimycoticus.</title>
        <authorList>
            <person name="Komaki H."/>
            <person name="Tamura T."/>
        </authorList>
    </citation>
    <scope>NUCLEOTIDE SEQUENCE [LARGE SCALE GENOMIC DNA]</scope>
    <source>
        <strain evidence="2 3">NBRC 100767</strain>
    </source>
</reference>
<dbReference type="SUPFAM" id="SSF49303">
    <property type="entry name" value="beta-Galactosidase/glucuronidase domain"/>
    <property type="match status" value="1"/>
</dbReference>
<name>A0A499V0J5_9ACTN</name>
<dbReference type="Pfam" id="PF18368">
    <property type="entry name" value="Ig_GlcNase"/>
    <property type="match status" value="1"/>
</dbReference>
<dbReference type="Proteomes" id="UP000463951">
    <property type="component" value="Chromosome"/>
</dbReference>
<dbReference type="PANTHER" id="PTHR43536">
    <property type="entry name" value="MANNOSYLGLYCOPROTEIN ENDO-BETA-MANNOSIDASE"/>
    <property type="match status" value="1"/>
</dbReference>
<dbReference type="InterPro" id="IPR013783">
    <property type="entry name" value="Ig-like_fold"/>
</dbReference>
<dbReference type="AlphaFoldDB" id="A0A499V0J5"/>
<dbReference type="GO" id="GO:0004553">
    <property type="term" value="F:hydrolase activity, hydrolyzing O-glycosyl compounds"/>
    <property type="evidence" value="ECO:0007669"/>
    <property type="project" value="InterPro"/>
</dbReference>
<gene>
    <name evidence="2" type="ORF">SSPO_097200</name>
</gene>
<evidence type="ECO:0000259" key="1">
    <source>
        <dbReference type="Pfam" id="PF18368"/>
    </source>
</evidence>
<protein>
    <recommendedName>
        <fullName evidence="1">Exo-beta-D-glucosaminidase Ig-fold domain-containing protein</fullName>
    </recommendedName>
</protein>
<dbReference type="InterPro" id="IPR043534">
    <property type="entry name" value="EBDG/EBM"/>
</dbReference>
<dbReference type="InterPro" id="IPR041351">
    <property type="entry name" value="Ig_GlcNase"/>
</dbReference>
<dbReference type="GO" id="GO:0005975">
    <property type="term" value="P:carbohydrate metabolic process"/>
    <property type="evidence" value="ECO:0007669"/>
    <property type="project" value="UniProtKB-ARBA"/>
</dbReference>
<evidence type="ECO:0000313" key="3">
    <source>
        <dbReference type="Proteomes" id="UP000463951"/>
    </source>
</evidence>
<accession>A0A499V0J5</accession>